<dbReference type="GO" id="GO:0052621">
    <property type="term" value="F:diguanylate cyclase activity"/>
    <property type="evidence" value="ECO:0007669"/>
    <property type="project" value="TreeGrafter"/>
</dbReference>
<dbReference type="Pfam" id="PF00990">
    <property type="entry name" value="GGDEF"/>
    <property type="match status" value="1"/>
</dbReference>
<evidence type="ECO:0000313" key="3">
    <source>
        <dbReference type="Proteomes" id="UP000309676"/>
    </source>
</evidence>
<organism evidence="2 3">
    <name type="scientific">Paenibacillus antri</name>
    <dbReference type="NCBI Taxonomy" id="2582848"/>
    <lineage>
        <taxon>Bacteria</taxon>
        <taxon>Bacillati</taxon>
        <taxon>Bacillota</taxon>
        <taxon>Bacilli</taxon>
        <taxon>Bacillales</taxon>
        <taxon>Paenibacillaceae</taxon>
        <taxon>Paenibacillus</taxon>
    </lineage>
</organism>
<evidence type="ECO:0000313" key="2">
    <source>
        <dbReference type="EMBL" id="TLS50287.1"/>
    </source>
</evidence>
<dbReference type="SUPFAM" id="SSF55785">
    <property type="entry name" value="PYP-like sensor domain (PAS domain)"/>
    <property type="match status" value="2"/>
</dbReference>
<keyword evidence="3" id="KW-1185">Reference proteome</keyword>
<evidence type="ECO:0000259" key="1">
    <source>
        <dbReference type="PROSITE" id="PS50887"/>
    </source>
</evidence>
<dbReference type="Gene3D" id="3.30.70.270">
    <property type="match status" value="1"/>
</dbReference>
<dbReference type="SMART" id="SM00091">
    <property type="entry name" value="PAS"/>
    <property type="match status" value="2"/>
</dbReference>
<dbReference type="SUPFAM" id="SSF55073">
    <property type="entry name" value="Nucleotide cyclase"/>
    <property type="match status" value="1"/>
</dbReference>
<comment type="caution">
    <text evidence="2">The sequence shown here is derived from an EMBL/GenBank/DDBJ whole genome shotgun (WGS) entry which is preliminary data.</text>
</comment>
<dbReference type="GO" id="GO:1902201">
    <property type="term" value="P:negative regulation of bacterial-type flagellum-dependent cell motility"/>
    <property type="evidence" value="ECO:0007669"/>
    <property type="project" value="TreeGrafter"/>
</dbReference>
<dbReference type="SMART" id="SM00267">
    <property type="entry name" value="GGDEF"/>
    <property type="match status" value="1"/>
</dbReference>
<dbReference type="PANTHER" id="PTHR45138:SF9">
    <property type="entry name" value="DIGUANYLATE CYCLASE DGCM-RELATED"/>
    <property type="match status" value="1"/>
</dbReference>
<dbReference type="Proteomes" id="UP000309676">
    <property type="component" value="Unassembled WGS sequence"/>
</dbReference>
<dbReference type="NCBIfam" id="TIGR00254">
    <property type="entry name" value="GGDEF"/>
    <property type="match status" value="1"/>
</dbReference>
<dbReference type="InterPro" id="IPR029787">
    <property type="entry name" value="Nucleotide_cyclase"/>
</dbReference>
<dbReference type="CDD" id="cd01949">
    <property type="entry name" value="GGDEF"/>
    <property type="match status" value="1"/>
</dbReference>
<dbReference type="InterPro" id="IPR013656">
    <property type="entry name" value="PAS_4"/>
</dbReference>
<dbReference type="PROSITE" id="PS50887">
    <property type="entry name" value="GGDEF"/>
    <property type="match status" value="1"/>
</dbReference>
<reference evidence="2 3" key="1">
    <citation type="submission" date="2019-05" db="EMBL/GenBank/DDBJ databases">
        <authorList>
            <person name="Narsing Rao M.P."/>
            <person name="Li W.J."/>
        </authorList>
    </citation>
    <scope>NUCLEOTIDE SEQUENCE [LARGE SCALE GENOMIC DNA]</scope>
    <source>
        <strain evidence="2 3">SYSU_K30003</strain>
    </source>
</reference>
<dbReference type="EMBL" id="VCIW01000016">
    <property type="protein sequence ID" value="TLS50287.1"/>
    <property type="molecule type" value="Genomic_DNA"/>
</dbReference>
<dbReference type="AlphaFoldDB" id="A0A5R9G1S0"/>
<sequence>MAMFRPRISERSGNRMDITKLSKLYIDTTDDLLFLVRVTGDSAPYEFRFESVNAAYLRHTGLTEAMIGRTIAETLPPDVVDFVQAKFTEAVASRRTILYEEPVTFLGNERIVETTLTPFFDAAAGRPESLLGVTRDITERKRSERFIRESEERYRTLVQLSPDSILIHDEGEIVFCNEACARLVQADHPDELLGTNMFDYLMPDAQRKMELLMQRIYGMESGELPAFETKLVRRKTREVIDVEGTAAFVEHNGKKLLQVVLRNVTKRSIEKERLQRLSQLDGLTNIANRRYFDAVMTREVNRARRNKLPIALLLFDIDNFKKYNDMYGHLTGDDCLKRVTVAASRMLKRPGDLLARFGGEEFAVLLPETDVFGAETVAEQLRTTIESLAIPHPQSDVLPVVTISVGVSSMTRPTSADIVPFIERADRALYAAKRNGKNRVEVYDKLSFRHE</sequence>
<dbReference type="GO" id="GO:0043709">
    <property type="term" value="P:cell adhesion involved in single-species biofilm formation"/>
    <property type="evidence" value="ECO:0007669"/>
    <property type="project" value="TreeGrafter"/>
</dbReference>
<dbReference type="InterPro" id="IPR035965">
    <property type="entry name" value="PAS-like_dom_sf"/>
</dbReference>
<dbReference type="PANTHER" id="PTHR45138">
    <property type="entry name" value="REGULATORY COMPONENTS OF SENSORY TRANSDUCTION SYSTEM"/>
    <property type="match status" value="1"/>
</dbReference>
<dbReference type="CDD" id="cd00130">
    <property type="entry name" value="PAS"/>
    <property type="match status" value="2"/>
</dbReference>
<accession>A0A5R9G1S0</accession>
<name>A0A5R9G1S0_9BACL</name>
<proteinExistence type="predicted"/>
<dbReference type="FunFam" id="3.30.70.270:FF:000001">
    <property type="entry name" value="Diguanylate cyclase domain protein"/>
    <property type="match status" value="1"/>
</dbReference>
<dbReference type="NCBIfam" id="TIGR00229">
    <property type="entry name" value="sensory_box"/>
    <property type="match status" value="2"/>
</dbReference>
<dbReference type="Pfam" id="PF13188">
    <property type="entry name" value="PAS_8"/>
    <property type="match status" value="1"/>
</dbReference>
<gene>
    <name evidence="2" type="ORF">FE782_21735</name>
</gene>
<dbReference type="InterPro" id="IPR000160">
    <property type="entry name" value="GGDEF_dom"/>
</dbReference>
<protein>
    <submittedName>
        <fullName evidence="2">Diguanylate cyclase</fullName>
    </submittedName>
</protein>
<dbReference type="Gene3D" id="3.30.450.20">
    <property type="entry name" value="PAS domain"/>
    <property type="match status" value="2"/>
</dbReference>
<dbReference type="GO" id="GO:0005886">
    <property type="term" value="C:plasma membrane"/>
    <property type="evidence" value="ECO:0007669"/>
    <property type="project" value="TreeGrafter"/>
</dbReference>
<feature type="domain" description="GGDEF" evidence="1">
    <location>
        <begin position="308"/>
        <end position="445"/>
    </location>
</feature>
<dbReference type="Pfam" id="PF08448">
    <property type="entry name" value="PAS_4"/>
    <property type="match status" value="1"/>
</dbReference>
<dbReference type="InterPro" id="IPR000014">
    <property type="entry name" value="PAS"/>
</dbReference>
<dbReference type="InterPro" id="IPR043128">
    <property type="entry name" value="Rev_trsase/Diguanyl_cyclase"/>
</dbReference>
<dbReference type="InterPro" id="IPR050469">
    <property type="entry name" value="Diguanylate_Cyclase"/>
</dbReference>